<feature type="region of interest" description="Disordered" evidence="1">
    <location>
        <begin position="175"/>
        <end position="196"/>
    </location>
</feature>
<dbReference type="Pfam" id="PF00182">
    <property type="entry name" value="Glyco_hydro_19"/>
    <property type="match status" value="1"/>
</dbReference>
<reference evidence="3 4" key="1">
    <citation type="submission" date="2021-11" db="EMBL/GenBank/DDBJ databases">
        <authorList>
            <person name="Oh E.-T."/>
            <person name="Kim S.-B."/>
        </authorList>
    </citation>
    <scope>NUCLEOTIDE SEQUENCE [LARGE SCALE GENOMIC DNA]</scope>
    <source>
        <strain evidence="3 4">MMS20-SJTR3</strain>
    </source>
</reference>
<name>A0ABS8JRH4_9BURK</name>
<evidence type="ECO:0000256" key="1">
    <source>
        <dbReference type="SAM" id="MobiDB-lite"/>
    </source>
</evidence>
<feature type="domain" description="Glycoside hydrolase family 19 catalytic" evidence="2">
    <location>
        <begin position="753"/>
        <end position="816"/>
    </location>
</feature>
<dbReference type="GO" id="GO:0016787">
    <property type="term" value="F:hydrolase activity"/>
    <property type="evidence" value="ECO:0007669"/>
    <property type="project" value="UniProtKB-KW"/>
</dbReference>
<gene>
    <name evidence="3" type="ORF">LJ656_07615</name>
</gene>
<comment type="caution">
    <text evidence="3">The sequence shown here is derived from an EMBL/GenBank/DDBJ whole genome shotgun (WGS) entry which is preliminary data.</text>
</comment>
<dbReference type="SUPFAM" id="SSF53955">
    <property type="entry name" value="Lysozyme-like"/>
    <property type="match status" value="1"/>
</dbReference>
<dbReference type="Proteomes" id="UP001431019">
    <property type="component" value="Unassembled WGS sequence"/>
</dbReference>
<dbReference type="Gene3D" id="1.10.530.10">
    <property type="match status" value="1"/>
</dbReference>
<evidence type="ECO:0000259" key="2">
    <source>
        <dbReference type="Pfam" id="PF00182"/>
    </source>
</evidence>
<dbReference type="RefSeq" id="WP_230508656.1">
    <property type="nucleotide sequence ID" value="NZ_JAJITD010000003.1"/>
</dbReference>
<keyword evidence="4" id="KW-1185">Reference proteome</keyword>
<evidence type="ECO:0000313" key="4">
    <source>
        <dbReference type="Proteomes" id="UP001431019"/>
    </source>
</evidence>
<evidence type="ECO:0000313" key="3">
    <source>
        <dbReference type="EMBL" id="MCC8392452.1"/>
    </source>
</evidence>
<accession>A0ABS8JRH4</accession>
<dbReference type="InterPro" id="IPR023346">
    <property type="entry name" value="Lysozyme-like_dom_sf"/>
</dbReference>
<keyword evidence="3" id="KW-0378">Hydrolase</keyword>
<protein>
    <submittedName>
        <fullName evidence="3">Glycoside hydrolase family 19 protein</fullName>
    </submittedName>
</protein>
<proteinExistence type="predicted"/>
<dbReference type="EMBL" id="JAJITD010000003">
    <property type="protein sequence ID" value="MCC8392452.1"/>
    <property type="molecule type" value="Genomic_DNA"/>
</dbReference>
<organism evidence="3 4">
    <name type="scientific">Paraburkholderia sejongensis</name>
    <dbReference type="NCBI Taxonomy" id="2886946"/>
    <lineage>
        <taxon>Bacteria</taxon>
        <taxon>Pseudomonadati</taxon>
        <taxon>Pseudomonadota</taxon>
        <taxon>Betaproteobacteria</taxon>
        <taxon>Burkholderiales</taxon>
        <taxon>Burkholderiaceae</taxon>
        <taxon>Paraburkholderia</taxon>
    </lineage>
</organism>
<sequence>MTNQPSSRQAPAAAPVKLKPLSFAFPFLRKGRGQSGSSAQFTDGNEIYRLLAEREPSGAYLVSRKGMWHGGIHVTEAGAGQSLDLEAGLRCIADGVLIAYRANKTYPLSEIAATGSESPVQAPYSTGFALARHTMEFPQGTKLTFYSLYMHLMSLEDYANFPKRDKPSYWSREWKVTQHAQDKPSPGGNGQAADLSQQGLRVRKSYPAGEIIGVVPQGASVTIGKKEKGWGQVTGLQGASLYPPQSGGYVEPSDAVGKWIYLGHENGGPVVEEVIPDSMFDRVIVTTNRTCTASDAQGDGGGIAVKAGDLIGHLGRYDSLNQCTSGTRMAHIEVFCDDSIQSFLEQGRAWVNQHGPHKEDWAALGLSPEPTILRIAPGTVLYQRTQDKRFVPGADPQSRKTDAVQVYSLAELARDPNRRVTEPHPNPNPGYPVNWWHVEGVNAQGQPIDGWVCDFNHASGRVTREFAQKWIDFECLSDDHDPAHTIFATTRKWVDYAGGAEVAEPASRSNLSPLMVTVYDALFKKGDGKQAADELCTLAQTERGGYPWLMQAASRLIVRHESEWANPSKWKQLVTELEKQTGAKPQHEEEQKRIETLAWWDEVKAAVPGFPGPEIFHIHPIALGSNFVNKNLVCKQCGAIITLTSDFLRKIAPDASSDFVVAMARASVDLFSQYGVNTCRQVKHLLAQAKHETKRFKEFRESLNYVSYTGQSLYNMAPTAINSGFARKNMTFPTPSTKIVWIQKHLIANDAAYGEHCFGAKEQPGKDFRGRGLLHLTHYETYKRCAQAIGYPIDRQPELVENNHRIVNESGLWFWRDRALGAIADNPTNLGDEGVKKITHPINPGLKGLPERQQFKREISAMFNQDFSSGCTDD</sequence>
<dbReference type="InterPro" id="IPR000726">
    <property type="entry name" value="Glyco_hydro_19_cat"/>
</dbReference>